<evidence type="ECO:0000313" key="1">
    <source>
        <dbReference type="EMBL" id="CAB4596865.1"/>
    </source>
</evidence>
<reference evidence="1" key="1">
    <citation type="submission" date="2020-05" db="EMBL/GenBank/DDBJ databases">
        <authorList>
            <person name="Chiriac C."/>
            <person name="Salcher M."/>
            <person name="Ghai R."/>
            <person name="Kavagutti S V."/>
        </authorList>
    </citation>
    <scope>NUCLEOTIDE SEQUENCE</scope>
</reference>
<organism evidence="1">
    <name type="scientific">freshwater metagenome</name>
    <dbReference type="NCBI Taxonomy" id="449393"/>
    <lineage>
        <taxon>unclassified sequences</taxon>
        <taxon>metagenomes</taxon>
        <taxon>ecological metagenomes</taxon>
    </lineage>
</organism>
<accession>A0A6J6GCL9</accession>
<proteinExistence type="predicted"/>
<sequence>MGTVDETVTEVPNCVAPPDGAPAPRFASYESTYDDIDHWAKRVVLLGGMVKLSTAEPVAGLV</sequence>
<gene>
    <name evidence="1" type="ORF">UFOPK1722_01958</name>
</gene>
<name>A0A6J6GCL9_9ZZZZ</name>
<dbReference type="EMBL" id="CAEZTS010000248">
    <property type="protein sequence ID" value="CAB4596865.1"/>
    <property type="molecule type" value="Genomic_DNA"/>
</dbReference>
<protein>
    <submittedName>
        <fullName evidence="1">Unannotated protein</fullName>
    </submittedName>
</protein>
<dbReference type="AlphaFoldDB" id="A0A6J6GCL9"/>